<dbReference type="Proteomes" id="UP000594262">
    <property type="component" value="Unplaced"/>
</dbReference>
<feature type="region of interest" description="Disordered" evidence="1">
    <location>
        <begin position="397"/>
        <end position="423"/>
    </location>
</feature>
<dbReference type="EnsemblMetazoa" id="CLYHEMT006295.1">
    <property type="protein sequence ID" value="CLYHEMP006295.1"/>
    <property type="gene ID" value="CLYHEMG006295"/>
</dbReference>
<protein>
    <submittedName>
        <fullName evidence="2">Uncharacterized protein</fullName>
    </submittedName>
</protein>
<organism evidence="2 3">
    <name type="scientific">Clytia hemisphaerica</name>
    <dbReference type="NCBI Taxonomy" id="252671"/>
    <lineage>
        <taxon>Eukaryota</taxon>
        <taxon>Metazoa</taxon>
        <taxon>Cnidaria</taxon>
        <taxon>Hydrozoa</taxon>
        <taxon>Hydroidolina</taxon>
        <taxon>Leptothecata</taxon>
        <taxon>Obeliida</taxon>
        <taxon>Clytiidae</taxon>
        <taxon>Clytia</taxon>
    </lineage>
</organism>
<dbReference type="AlphaFoldDB" id="A0A7M5UY49"/>
<evidence type="ECO:0000256" key="1">
    <source>
        <dbReference type="SAM" id="MobiDB-lite"/>
    </source>
</evidence>
<accession>A0A7M5UY49</accession>
<evidence type="ECO:0000313" key="2">
    <source>
        <dbReference type="EnsemblMetazoa" id="CLYHEMP006295.1"/>
    </source>
</evidence>
<sequence length="423" mass="48530">MRMSAVSKIPSTSTAASVTTANEDFFDDDLDEVIINFIPDELAQLIISGADPNLNLIHAQVGASDDSKKTLPKIVLKLTSQDVESKSDELWRKAVITLQEDMSYFIGSKEIVEKRKDTLANILSNLSDSHMFNLKITMKLYTMIELSLPTTSLISEGRKLMWQRFYGYLSSNESKVDLTHLEEISTVVNFDILTYRLTSKLLELLITANIESYIPESSSTTSSASNNGREKMDDREQNIVNYVAGFIAHSAKKYYKRKGSEGEQFIAAIKTWSTGKKAKCFEFKNKWIDLRDRGGLVHVSDNCFLFFRAIEYSVRDVFNPVTLNNYAGENLKELIKERIYKRKYVIYRWDELMKGDELDSLEKESLFKLVVVRWIDIRGKAFVRAWVDGLRQKYKDKVSDKGEHSHRKQLNAKRNNKSNPTSK</sequence>
<dbReference type="OrthoDB" id="10066203at2759"/>
<feature type="compositionally biased region" description="Basic residues" evidence="1">
    <location>
        <begin position="404"/>
        <end position="416"/>
    </location>
</feature>
<keyword evidence="3" id="KW-1185">Reference proteome</keyword>
<name>A0A7M5UY49_9CNID</name>
<reference evidence="2" key="1">
    <citation type="submission" date="2021-01" db="UniProtKB">
        <authorList>
            <consortium name="EnsemblMetazoa"/>
        </authorList>
    </citation>
    <scope>IDENTIFICATION</scope>
</reference>
<proteinExistence type="predicted"/>
<evidence type="ECO:0000313" key="3">
    <source>
        <dbReference type="Proteomes" id="UP000594262"/>
    </source>
</evidence>